<evidence type="ECO:0000313" key="2">
    <source>
        <dbReference type="Proteomes" id="UP001589707"/>
    </source>
</evidence>
<dbReference type="Proteomes" id="UP001589707">
    <property type="component" value="Unassembled WGS sequence"/>
</dbReference>
<keyword evidence="2" id="KW-1185">Reference proteome</keyword>
<gene>
    <name evidence="1" type="ORF">ACFFN1_02975</name>
</gene>
<sequence>MAGTPPLVKVEGARRLRATLRRAGDDFKDLKDAHAKAAAIAADASAALAPVREGTLRETIRSSGTKTAGIIRAGYASVPYAPPIHWGWPARSITAQPFLSDGARDSEGRWLPVYMRTVDGIINRVEGL</sequence>
<protein>
    <recommendedName>
        <fullName evidence="3">HK97 gp10 family phage protein</fullName>
    </recommendedName>
</protein>
<reference evidence="1 2" key="1">
    <citation type="submission" date="2024-09" db="EMBL/GenBank/DDBJ databases">
        <authorList>
            <person name="Sun Q."/>
            <person name="Mori K."/>
        </authorList>
    </citation>
    <scope>NUCLEOTIDE SEQUENCE [LARGE SCALE GENOMIC DNA]</scope>
    <source>
        <strain evidence="1 2">JCM 11683</strain>
    </source>
</reference>
<dbReference type="RefSeq" id="WP_376838460.1">
    <property type="nucleotide sequence ID" value="NZ_JBHMAU010000025.1"/>
</dbReference>
<evidence type="ECO:0000313" key="1">
    <source>
        <dbReference type="EMBL" id="MFB9775380.1"/>
    </source>
</evidence>
<evidence type="ECO:0008006" key="3">
    <source>
        <dbReference type="Google" id="ProtNLM"/>
    </source>
</evidence>
<accession>A0ABV5WYW1</accession>
<proteinExistence type="predicted"/>
<organism evidence="1 2">
    <name type="scientific">Brevibacterium otitidis</name>
    <dbReference type="NCBI Taxonomy" id="53364"/>
    <lineage>
        <taxon>Bacteria</taxon>
        <taxon>Bacillati</taxon>
        <taxon>Actinomycetota</taxon>
        <taxon>Actinomycetes</taxon>
        <taxon>Micrococcales</taxon>
        <taxon>Brevibacteriaceae</taxon>
        <taxon>Brevibacterium</taxon>
    </lineage>
</organism>
<name>A0ABV5WYW1_9MICO</name>
<dbReference type="EMBL" id="JBHMAU010000025">
    <property type="protein sequence ID" value="MFB9775380.1"/>
    <property type="molecule type" value="Genomic_DNA"/>
</dbReference>
<comment type="caution">
    <text evidence="1">The sequence shown here is derived from an EMBL/GenBank/DDBJ whole genome shotgun (WGS) entry which is preliminary data.</text>
</comment>